<feature type="domain" description="Reverse transcriptase" evidence="1">
    <location>
        <begin position="1"/>
        <end position="128"/>
    </location>
</feature>
<dbReference type="PROSITE" id="PS50878">
    <property type="entry name" value="RT_POL"/>
    <property type="match status" value="1"/>
</dbReference>
<reference evidence="3" key="1">
    <citation type="submission" date="2021-02" db="EMBL/GenBank/DDBJ databases">
        <authorList>
            <person name="Nowell W R."/>
        </authorList>
    </citation>
    <scope>NUCLEOTIDE SEQUENCE</scope>
</reference>
<dbReference type="EMBL" id="CAJNOJ010001530">
    <property type="protein sequence ID" value="CAF1552581.1"/>
    <property type="molecule type" value="Genomic_DNA"/>
</dbReference>
<accession>A0A816GMK4</accession>
<dbReference type="Proteomes" id="UP000663852">
    <property type="component" value="Unassembled WGS sequence"/>
</dbReference>
<evidence type="ECO:0000313" key="2">
    <source>
        <dbReference type="EMBL" id="CAF1552581.1"/>
    </source>
</evidence>
<comment type="caution">
    <text evidence="3">The sequence shown here is derived from an EMBL/GenBank/DDBJ whole genome shotgun (WGS) entry which is preliminary data.</text>
</comment>
<evidence type="ECO:0000313" key="4">
    <source>
        <dbReference type="Proteomes" id="UP000663828"/>
    </source>
</evidence>
<protein>
    <recommendedName>
        <fullName evidence="1">Reverse transcriptase domain-containing protein</fullName>
    </recommendedName>
</protein>
<dbReference type="Proteomes" id="UP000663828">
    <property type="component" value="Unassembled WGS sequence"/>
</dbReference>
<evidence type="ECO:0000259" key="1">
    <source>
        <dbReference type="PROSITE" id="PS50878"/>
    </source>
</evidence>
<dbReference type="InterPro" id="IPR000477">
    <property type="entry name" value="RT_dom"/>
</dbReference>
<gene>
    <name evidence="2" type="ORF">EDS130_LOCUS46104</name>
    <name evidence="3" type="ORF">XAT740_LOCUS59594</name>
</gene>
<sequence>MIDKLLRPLFDRLAQRTTFINGIDLVRQLNSYRDNDHLLPTTYFITFDVTDLYTMIPKSGAVEALGRFLIQNSMKDTNYFVCNNKYYRQINDGIVGSTFAMTLVNVYMLEWKQSLIELQIEQGKFYSR</sequence>
<keyword evidence="4" id="KW-1185">Reference proteome</keyword>
<organism evidence="3 4">
    <name type="scientific">Adineta ricciae</name>
    <name type="common">Rotifer</name>
    <dbReference type="NCBI Taxonomy" id="249248"/>
    <lineage>
        <taxon>Eukaryota</taxon>
        <taxon>Metazoa</taxon>
        <taxon>Spiralia</taxon>
        <taxon>Gnathifera</taxon>
        <taxon>Rotifera</taxon>
        <taxon>Eurotatoria</taxon>
        <taxon>Bdelloidea</taxon>
        <taxon>Adinetida</taxon>
        <taxon>Adinetidae</taxon>
        <taxon>Adineta</taxon>
    </lineage>
</organism>
<dbReference type="AlphaFoldDB" id="A0A816GMK4"/>
<name>A0A816GMK4_ADIRI</name>
<proteinExistence type="predicted"/>
<evidence type="ECO:0000313" key="3">
    <source>
        <dbReference type="EMBL" id="CAF1675927.1"/>
    </source>
</evidence>
<dbReference type="EMBL" id="CAJNOR010013937">
    <property type="protein sequence ID" value="CAF1675927.1"/>
    <property type="molecule type" value="Genomic_DNA"/>
</dbReference>
<dbReference type="OrthoDB" id="10056310at2759"/>